<accession>A0ABP4W0V7</accession>
<evidence type="ECO:0000313" key="10">
    <source>
        <dbReference type="EMBL" id="GAA1741927.1"/>
    </source>
</evidence>
<feature type="domain" description="ABC transporter" evidence="8">
    <location>
        <begin position="342"/>
        <end position="588"/>
    </location>
</feature>
<dbReference type="InterPro" id="IPR003593">
    <property type="entry name" value="AAA+_ATPase"/>
</dbReference>
<dbReference type="PROSITE" id="PS50929">
    <property type="entry name" value="ABC_TM1F"/>
    <property type="match status" value="1"/>
</dbReference>
<evidence type="ECO:0000256" key="7">
    <source>
        <dbReference type="SAM" id="Phobius"/>
    </source>
</evidence>
<organism evidence="10 11">
    <name type="scientific">Luedemannella helvata</name>
    <dbReference type="NCBI Taxonomy" id="349315"/>
    <lineage>
        <taxon>Bacteria</taxon>
        <taxon>Bacillati</taxon>
        <taxon>Actinomycetota</taxon>
        <taxon>Actinomycetes</taxon>
        <taxon>Micromonosporales</taxon>
        <taxon>Micromonosporaceae</taxon>
        <taxon>Luedemannella</taxon>
    </lineage>
</organism>
<dbReference type="PANTHER" id="PTHR43394">
    <property type="entry name" value="ATP-DEPENDENT PERMEASE MDL1, MITOCHONDRIAL"/>
    <property type="match status" value="1"/>
</dbReference>
<evidence type="ECO:0000256" key="2">
    <source>
        <dbReference type="ARBA" id="ARBA00022692"/>
    </source>
</evidence>
<dbReference type="InterPro" id="IPR011527">
    <property type="entry name" value="ABC1_TM_dom"/>
</dbReference>
<keyword evidence="2 7" id="KW-0812">Transmembrane</keyword>
<dbReference type="SMART" id="SM00382">
    <property type="entry name" value="AAA"/>
    <property type="match status" value="1"/>
</dbReference>
<comment type="subcellular location">
    <subcellularLocation>
        <location evidence="1">Cell membrane</location>
        <topology evidence="1">Multi-pass membrane protein</topology>
    </subcellularLocation>
</comment>
<dbReference type="InterPro" id="IPR036640">
    <property type="entry name" value="ABC1_TM_sf"/>
</dbReference>
<dbReference type="PROSITE" id="PS50893">
    <property type="entry name" value="ABC_TRANSPORTER_2"/>
    <property type="match status" value="1"/>
</dbReference>
<feature type="transmembrane region" description="Helical" evidence="7">
    <location>
        <begin position="25"/>
        <end position="47"/>
    </location>
</feature>
<dbReference type="SUPFAM" id="SSF90123">
    <property type="entry name" value="ABC transporter transmembrane region"/>
    <property type="match status" value="1"/>
</dbReference>
<dbReference type="RefSeq" id="WP_344077485.1">
    <property type="nucleotide sequence ID" value="NZ_BAAALS010000004.1"/>
</dbReference>
<keyword evidence="11" id="KW-1185">Reference proteome</keyword>
<sequence length="597" mass="64728">MTRRYLNLLVELLRLSWRLHPAPTAGLLALRVAGVVTTPAMAYALGVAVDAIVRHDPRAAAAGAALAAGAFALGRYLAGLDHTLEAMLADRIGVLHIRRHVEEHLARIDGLDHLERTDLLDRVTVLRGAAWQLNHAPWQAVAAACHVLRLGLLLLLMATVTPWLLLLLVFAAVPLWFDQRGQRAVAAAETDTAEAYRLQRHLFNLATEPAGGKELRVSGAADDIARRQRQAWDEAVRGRFRARVRSAAWTLTGWTLFTAGFAAGLWLLVDRTARGEASAGDVVLAVTVAVSLRNTIQDTLFAVGEAVGGRTLLDPLVWLNDYAAATRVGGHATPPARLRTGITLDRVGFTYPGTVQPALDEVTCRLPAGSVVAVVGEYGSGKTTLVKLLTSLYRQQRGHIRVDGRDLADLDPAGWRARVSAAFQDFGRFHIRFGETIGVGDLAHLSDPDRLDHAVRAADAGALVDRLPDGLDTQLGRRFDGVELSEGQWQRTALARASMRTDPLLFVLDEPTASLDAPSEHEIFERYLARARDLAARTGAITMIVSHRFSTVAGADHILVLHRGRLVEQGTHEELLAAGGRYATLYGIQATAYAPMT</sequence>
<dbReference type="Gene3D" id="3.40.50.300">
    <property type="entry name" value="P-loop containing nucleotide triphosphate hydrolases"/>
    <property type="match status" value="1"/>
</dbReference>
<feature type="transmembrane region" description="Helical" evidence="7">
    <location>
        <begin position="152"/>
        <end position="177"/>
    </location>
</feature>
<gene>
    <name evidence="10" type="ORF">GCM10009681_10890</name>
</gene>
<evidence type="ECO:0000256" key="4">
    <source>
        <dbReference type="ARBA" id="ARBA00022840"/>
    </source>
</evidence>
<feature type="transmembrane region" description="Helical" evidence="7">
    <location>
        <begin position="247"/>
        <end position="269"/>
    </location>
</feature>
<evidence type="ECO:0000259" key="9">
    <source>
        <dbReference type="PROSITE" id="PS50929"/>
    </source>
</evidence>
<dbReference type="SUPFAM" id="SSF52540">
    <property type="entry name" value="P-loop containing nucleoside triphosphate hydrolases"/>
    <property type="match status" value="1"/>
</dbReference>
<evidence type="ECO:0000256" key="3">
    <source>
        <dbReference type="ARBA" id="ARBA00022741"/>
    </source>
</evidence>
<evidence type="ECO:0000259" key="8">
    <source>
        <dbReference type="PROSITE" id="PS50893"/>
    </source>
</evidence>
<dbReference type="Proteomes" id="UP001500655">
    <property type="component" value="Unassembled WGS sequence"/>
</dbReference>
<keyword evidence="6 7" id="KW-0472">Membrane</keyword>
<keyword evidence="3" id="KW-0547">Nucleotide-binding</keyword>
<feature type="transmembrane region" description="Helical" evidence="7">
    <location>
        <begin position="59"/>
        <end position="78"/>
    </location>
</feature>
<reference evidence="11" key="1">
    <citation type="journal article" date="2019" name="Int. J. Syst. Evol. Microbiol.">
        <title>The Global Catalogue of Microorganisms (GCM) 10K type strain sequencing project: providing services to taxonomists for standard genome sequencing and annotation.</title>
        <authorList>
            <consortium name="The Broad Institute Genomics Platform"/>
            <consortium name="The Broad Institute Genome Sequencing Center for Infectious Disease"/>
            <person name="Wu L."/>
            <person name="Ma J."/>
        </authorList>
    </citation>
    <scope>NUCLEOTIDE SEQUENCE [LARGE SCALE GENOMIC DNA]</scope>
    <source>
        <strain evidence="11">JCM 13249</strain>
    </source>
</reference>
<keyword evidence="4 10" id="KW-0067">ATP-binding</keyword>
<proteinExistence type="predicted"/>
<name>A0ABP4W0V7_9ACTN</name>
<dbReference type="InterPro" id="IPR039421">
    <property type="entry name" value="Type_1_exporter"/>
</dbReference>
<dbReference type="EMBL" id="BAAALS010000004">
    <property type="protein sequence ID" value="GAA1741927.1"/>
    <property type="molecule type" value="Genomic_DNA"/>
</dbReference>
<keyword evidence="5 7" id="KW-1133">Transmembrane helix</keyword>
<dbReference type="PANTHER" id="PTHR43394:SF1">
    <property type="entry name" value="ATP-BINDING CASSETTE SUB-FAMILY B MEMBER 10, MITOCHONDRIAL"/>
    <property type="match status" value="1"/>
</dbReference>
<protein>
    <submittedName>
        <fullName evidence="10">ABC transporter ATP-binding protein</fullName>
    </submittedName>
</protein>
<dbReference type="InterPro" id="IPR003439">
    <property type="entry name" value="ABC_transporter-like_ATP-bd"/>
</dbReference>
<evidence type="ECO:0000313" key="11">
    <source>
        <dbReference type="Proteomes" id="UP001500655"/>
    </source>
</evidence>
<feature type="domain" description="ABC transmembrane type-1" evidence="9">
    <location>
        <begin position="25"/>
        <end position="308"/>
    </location>
</feature>
<dbReference type="GO" id="GO:0005524">
    <property type="term" value="F:ATP binding"/>
    <property type="evidence" value="ECO:0007669"/>
    <property type="project" value="UniProtKB-KW"/>
</dbReference>
<dbReference type="InterPro" id="IPR027417">
    <property type="entry name" value="P-loop_NTPase"/>
</dbReference>
<evidence type="ECO:0000256" key="1">
    <source>
        <dbReference type="ARBA" id="ARBA00004651"/>
    </source>
</evidence>
<comment type="caution">
    <text evidence="10">The sequence shown here is derived from an EMBL/GenBank/DDBJ whole genome shotgun (WGS) entry which is preliminary data.</text>
</comment>
<dbReference type="Gene3D" id="1.20.1560.10">
    <property type="entry name" value="ABC transporter type 1, transmembrane domain"/>
    <property type="match status" value="1"/>
</dbReference>
<evidence type="ECO:0000256" key="6">
    <source>
        <dbReference type="ARBA" id="ARBA00023136"/>
    </source>
</evidence>
<dbReference type="Pfam" id="PF00005">
    <property type="entry name" value="ABC_tran"/>
    <property type="match status" value="1"/>
</dbReference>
<evidence type="ECO:0000256" key="5">
    <source>
        <dbReference type="ARBA" id="ARBA00022989"/>
    </source>
</evidence>